<keyword evidence="4" id="KW-0067">ATP-binding</keyword>
<comment type="similarity">
    <text evidence="1">Belongs to the ATP-dependent AMP-binding enzyme family.</text>
</comment>
<dbReference type="InterPro" id="IPR000873">
    <property type="entry name" value="AMP-dep_synth/lig_dom"/>
</dbReference>
<dbReference type="AlphaFoldDB" id="A0A8J6MYX0"/>
<dbReference type="EC" id="6.2.1.16" evidence="7"/>
<evidence type="ECO:0000313" key="7">
    <source>
        <dbReference type="EMBL" id="MBC8175784.1"/>
    </source>
</evidence>
<dbReference type="InterPro" id="IPR020845">
    <property type="entry name" value="AMP-binding_CS"/>
</dbReference>
<dbReference type="GO" id="GO:0006629">
    <property type="term" value="P:lipid metabolic process"/>
    <property type="evidence" value="ECO:0007669"/>
    <property type="project" value="InterPro"/>
</dbReference>
<dbReference type="Pfam" id="PF00501">
    <property type="entry name" value="AMP-binding"/>
    <property type="match status" value="1"/>
</dbReference>
<evidence type="ECO:0000256" key="4">
    <source>
        <dbReference type="ARBA" id="ARBA00022840"/>
    </source>
</evidence>
<dbReference type="CDD" id="cd05943">
    <property type="entry name" value="AACS"/>
    <property type="match status" value="1"/>
</dbReference>
<evidence type="ECO:0000259" key="5">
    <source>
        <dbReference type="Pfam" id="PF00501"/>
    </source>
</evidence>
<dbReference type="EMBL" id="JACNJD010000012">
    <property type="protein sequence ID" value="MBC8175784.1"/>
    <property type="molecule type" value="Genomic_DNA"/>
</dbReference>
<evidence type="ECO:0000256" key="2">
    <source>
        <dbReference type="ARBA" id="ARBA00022598"/>
    </source>
</evidence>
<evidence type="ECO:0000313" key="8">
    <source>
        <dbReference type="Proteomes" id="UP000650524"/>
    </source>
</evidence>
<dbReference type="PANTHER" id="PTHR42921:SF1">
    <property type="entry name" value="ACETOACETYL-COA SYNTHETASE"/>
    <property type="match status" value="1"/>
</dbReference>
<gene>
    <name evidence="7" type="ORF">H8E19_00155</name>
</gene>
<dbReference type="InterPro" id="IPR042099">
    <property type="entry name" value="ANL_N_sf"/>
</dbReference>
<dbReference type="GO" id="GO:0005524">
    <property type="term" value="F:ATP binding"/>
    <property type="evidence" value="ECO:0007669"/>
    <property type="project" value="UniProtKB-KW"/>
</dbReference>
<dbReference type="PANTHER" id="PTHR42921">
    <property type="entry name" value="ACETOACETYL-COA SYNTHETASE"/>
    <property type="match status" value="1"/>
</dbReference>
<evidence type="ECO:0000256" key="1">
    <source>
        <dbReference type="ARBA" id="ARBA00006432"/>
    </source>
</evidence>
<feature type="domain" description="Acetyl-coenzyme A synthetase N-terminal" evidence="6">
    <location>
        <begin position="36"/>
        <end position="92"/>
    </location>
</feature>
<accession>A0A8J6MYX0</accession>
<dbReference type="GO" id="GO:0030729">
    <property type="term" value="F:acetoacetate-CoA ligase activity"/>
    <property type="evidence" value="ECO:0007669"/>
    <property type="project" value="UniProtKB-EC"/>
</dbReference>
<dbReference type="NCBIfam" id="TIGR01217">
    <property type="entry name" value="ac_ac_CoA_syn"/>
    <property type="match status" value="1"/>
</dbReference>
<dbReference type="Proteomes" id="UP000650524">
    <property type="component" value="Unassembled WGS sequence"/>
</dbReference>
<dbReference type="Gene3D" id="3.40.50.12780">
    <property type="entry name" value="N-terminal domain of ligase-like"/>
    <property type="match status" value="1"/>
</dbReference>
<sequence length="651" mass="72884">MAKLLWQPSEDRIKGTNMYRFMTFINEKYNKDFDEYGSLYQWSIENISDFWGSMWKFAEIKTSKPYTQVVDDVTKMPGAKWFEGAHLNFAENLLRYRDDQVALIFKGEFQDSIKITYSELYDEVARVAKSLKEAGVQVGDRVAGFMPNMPETIIAMLAATSLGATWSSCSPDFGIKGVLDRFGQIKPKILFTANGYFFKGKSFDSLARVSDILKKITSIEHVVVVPYTEQNPDITQLPKAVDYREFKSTDKSPEIEFEQLPSDHPLYIMFTSGTTGLPKCMVQSAGGILVHHMKELMLHADLKREDTIFYFTTCGWMMWNWLTSSLSVGATLVLFDGNPFHPNPGALWKMAQDEKITIFGTSAGYIAALQNAGVKPGQEYDLIPLKAVLSTGSPLSVEGFEYIYNEVKEDLQLASISGGSDINGCFAGGNPMGPVYAGELQCRQLAMKVEAFDENGKPVINQQGELVCTAPSPSMPIYFWDDPEGEKYHAAYFDVYPNIWRHGDFIEVNDRGGVVIYGRSDATLNPGGVRIGTAEIYRLVEGMDEIEDSLVVGQSWKGDVRVILFVKMAEGCDLTDELKGRIKGILRKNASPRHVPAKIIETPDVPYTLNMKKVELAVKKVIEGQAVLNKDALGNPESLDFYQNLKELQED</sequence>
<dbReference type="SUPFAM" id="SSF56801">
    <property type="entry name" value="Acetyl-CoA synthetase-like"/>
    <property type="match status" value="1"/>
</dbReference>
<dbReference type="Pfam" id="PF16177">
    <property type="entry name" value="ACAS_N"/>
    <property type="match status" value="1"/>
</dbReference>
<dbReference type="NCBIfam" id="NF002937">
    <property type="entry name" value="PRK03584.1"/>
    <property type="match status" value="1"/>
</dbReference>
<dbReference type="InterPro" id="IPR032387">
    <property type="entry name" value="ACAS_N"/>
</dbReference>
<proteinExistence type="inferred from homology"/>
<reference evidence="7 8" key="1">
    <citation type="submission" date="2020-08" db="EMBL/GenBank/DDBJ databases">
        <title>Bridging the membrane lipid divide: bacteria of the FCB group superphylum have the potential to synthesize archaeal ether lipids.</title>
        <authorList>
            <person name="Villanueva L."/>
            <person name="Von Meijenfeldt F.A.B."/>
            <person name="Westbye A.B."/>
            <person name="Yadav S."/>
            <person name="Hopmans E.C."/>
            <person name="Dutilh B.E."/>
            <person name="Sinninghe Damste J.S."/>
        </authorList>
    </citation>
    <scope>NUCLEOTIDE SEQUENCE [LARGE SCALE GENOMIC DNA]</scope>
    <source>
        <strain evidence="7">NIOZ-UU27</strain>
    </source>
</reference>
<name>A0A8J6MYX0_9DELT</name>
<dbReference type="InterPro" id="IPR005914">
    <property type="entry name" value="Acac_CoA_synth"/>
</dbReference>
<evidence type="ECO:0000259" key="6">
    <source>
        <dbReference type="Pfam" id="PF16177"/>
    </source>
</evidence>
<comment type="caution">
    <text evidence="7">The sequence shown here is derived from an EMBL/GenBank/DDBJ whole genome shotgun (WGS) entry which is preliminary data.</text>
</comment>
<dbReference type="PROSITE" id="PS00455">
    <property type="entry name" value="AMP_BINDING"/>
    <property type="match status" value="1"/>
</dbReference>
<dbReference type="Gene3D" id="3.30.300.30">
    <property type="match status" value="1"/>
</dbReference>
<protein>
    <submittedName>
        <fullName evidence="7">Acetoacetate--CoA ligase</fullName>
        <ecNumber evidence="7">6.2.1.16</ecNumber>
    </submittedName>
</protein>
<feature type="domain" description="AMP-dependent synthetase/ligase" evidence="5">
    <location>
        <begin position="93"/>
        <end position="471"/>
    </location>
</feature>
<keyword evidence="3" id="KW-0547">Nucleotide-binding</keyword>
<evidence type="ECO:0000256" key="3">
    <source>
        <dbReference type="ARBA" id="ARBA00022741"/>
    </source>
</evidence>
<organism evidence="7 8">
    <name type="scientific">Candidatus Desulfacyla euxinica</name>
    <dbReference type="NCBI Taxonomy" id="2841693"/>
    <lineage>
        <taxon>Bacteria</taxon>
        <taxon>Deltaproteobacteria</taxon>
        <taxon>Candidatus Desulfacyla</taxon>
    </lineage>
</organism>
<dbReference type="InterPro" id="IPR045851">
    <property type="entry name" value="AMP-bd_C_sf"/>
</dbReference>
<keyword evidence="2 7" id="KW-0436">Ligase</keyword>